<dbReference type="Proteomes" id="UP000663859">
    <property type="component" value="Unassembled WGS sequence"/>
</dbReference>
<gene>
    <name evidence="1" type="ORF">MPNT_270011</name>
</gene>
<accession>A0A8J2BT56</accession>
<evidence type="ECO:0000313" key="2">
    <source>
        <dbReference type="Proteomes" id="UP000663859"/>
    </source>
</evidence>
<sequence>MVAIFLAAERRPVLRIRAVSRK</sequence>
<organism evidence="1 2">
    <name type="scientific">Candidatus Methylacidithermus pantelleriae</name>
    <dbReference type="NCBI Taxonomy" id="2744239"/>
    <lineage>
        <taxon>Bacteria</taxon>
        <taxon>Pseudomonadati</taxon>
        <taxon>Verrucomicrobiota</taxon>
        <taxon>Methylacidiphilae</taxon>
        <taxon>Methylacidiphilales</taxon>
        <taxon>Methylacidiphilaceae</taxon>
        <taxon>Candidatus Methylacidithermus</taxon>
    </lineage>
</organism>
<comment type="caution">
    <text evidence="1">The sequence shown here is derived from an EMBL/GenBank/DDBJ whole genome shotgun (WGS) entry which is preliminary data.</text>
</comment>
<name>A0A8J2BT56_9BACT</name>
<evidence type="ECO:0000313" key="1">
    <source>
        <dbReference type="EMBL" id="CAF0698420.1"/>
    </source>
</evidence>
<keyword evidence="2" id="KW-1185">Reference proteome</keyword>
<protein>
    <submittedName>
        <fullName evidence="1">Uncharacterized protein</fullName>
    </submittedName>
</protein>
<reference evidence="1" key="1">
    <citation type="submission" date="2021-02" db="EMBL/GenBank/DDBJ databases">
        <authorList>
            <person name="Cremers G."/>
            <person name="Picone N."/>
        </authorList>
    </citation>
    <scope>NUCLEOTIDE SEQUENCE</scope>
    <source>
        <strain evidence="1">PQ17</strain>
    </source>
</reference>
<dbReference type="EMBL" id="CAJNOB010000020">
    <property type="protein sequence ID" value="CAF0698420.1"/>
    <property type="molecule type" value="Genomic_DNA"/>
</dbReference>
<dbReference type="AlphaFoldDB" id="A0A8J2BT56"/>
<proteinExistence type="predicted"/>